<dbReference type="GeneID" id="37034582"/>
<dbReference type="Pfam" id="PF04433">
    <property type="entry name" value="SWIRM"/>
    <property type="match status" value="1"/>
</dbReference>
<feature type="domain" description="ZZ-type" evidence="11">
    <location>
        <begin position="24"/>
        <end position="90"/>
    </location>
</feature>
<dbReference type="InterPro" id="IPR009057">
    <property type="entry name" value="Homeodomain-like_sf"/>
</dbReference>
<evidence type="ECO:0000256" key="1">
    <source>
        <dbReference type="ARBA" id="ARBA00004123"/>
    </source>
</evidence>
<keyword evidence="3 8" id="KW-0863">Zinc-finger</keyword>
<dbReference type="RefSeq" id="XP_025373180.1">
    <property type="nucleotide sequence ID" value="XM_025512712.1"/>
</dbReference>
<feature type="domain" description="SANT" evidence="13">
    <location>
        <begin position="92"/>
        <end position="144"/>
    </location>
</feature>
<feature type="compositionally biased region" description="Basic and acidic residues" evidence="9">
    <location>
        <begin position="343"/>
        <end position="356"/>
    </location>
</feature>
<dbReference type="FunCoup" id="A0A316W7X7">
    <property type="interactions" value="235"/>
</dbReference>
<dbReference type="GO" id="GO:0003713">
    <property type="term" value="F:transcription coactivator activity"/>
    <property type="evidence" value="ECO:0007669"/>
    <property type="project" value="TreeGrafter"/>
</dbReference>
<dbReference type="PANTHER" id="PTHR12374">
    <property type="entry name" value="TRANSCRIPTIONAL ADAPTOR 2 ADA2 -RELATED"/>
    <property type="match status" value="1"/>
</dbReference>
<feature type="compositionally biased region" description="Low complexity" evidence="9">
    <location>
        <begin position="384"/>
        <end position="401"/>
    </location>
</feature>
<dbReference type="InterPro" id="IPR036388">
    <property type="entry name" value="WH-like_DNA-bd_sf"/>
</dbReference>
<feature type="domain" description="Myb-like" evidence="10">
    <location>
        <begin position="97"/>
        <end position="140"/>
    </location>
</feature>
<dbReference type="SUPFAM" id="SSF57850">
    <property type="entry name" value="RING/U-box"/>
    <property type="match status" value="1"/>
</dbReference>
<dbReference type="InterPro" id="IPR007526">
    <property type="entry name" value="SWIRM"/>
</dbReference>
<dbReference type="SUPFAM" id="SSF46689">
    <property type="entry name" value="Homeodomain-like"/>
    <property type="match status" value="2"/>
</dbReference>
<evidence type="ECO:0008006" key="16">
    <source>
        <dbReference type="Google" id="ProtNLM"/>
    </source>
</evidence>
<keyword evidence="4" id="KW-0862">Zinc</keyword>
<feature type="compositionally biased region" description="Low complexity" evidence="9">
    <location>
        <begin position="302"/>
        <end position="320"/>
    </location>
</feature>
<keyword evidence="15" id="KW-1185">Reference proteome</keyword>
<dbReference type="FunFam" id="1.10.10.60:FF:000115">
    <property type="entry name" value="Transcriptional adapter 2"/>
    <property type="match status" value="1"/>
</dbReference>
<keyword evidence="5" id="KW-0805">Transcription regulation</keyword>
<dbReference type="Pfam" id="PF22941">
    <property type="entry name" value="TADA2A-like_3rd"/>
    <property type="match status" value="2"/>
</dbReference>
<sequence length="764" mass="82727">MTVSHRKNKPAAVQTSQTSADEPGMRYHCDACGADITLTIRIRCAECEDFDLCGSCFCEGSVSQTEKSSSSSEGGHKPWHDYRVVEQHAFPIFTADWGADEELLLIDGAQIYGLGNWADIADHIGNRTKEEVEKHYVEVYVEGRDGTAEGQRQAEAIIDEARTKAEADENSGGRVRPPVVGPNMAFDAHMTADEFQTSKRSRIEEMREGQARANREAKGGPPPKPLVSAPTSHSELAGFMPGRLEFETELEQDAENLTKDMEFGRVYRFGGDLPSEMEALGTVATAGRRREGPSSGRMGAMGAKSSKRTGAAAKKGTADAQPDKDEDAADGENDADEDDAKDADEHKDEDEHASDKDPDEPEAEPESEPEPDLDAMNDDDHSSDAATPAPASAVAGTSAAREAADVTRAESSSVNGTPAPADVSAIVSAEVNGAAAGASTAASNDDQDNKMPDWDEHDGDLDLKLLMLEIYNDKLDRRARRKLFLFERNLVDYRRTKAAEMACPLEERQLLSRIRHFAQLQTAMDFESFLNGLLYEEELRKTAAQLQTYRRAGITSFAQADKYEKDVVERNRKAAVAAAEGGLAAFPASGAAGTPRRNDSSSSLAAMSASAASSKRAREGKAGSVEPSAKRVADNNKTPRAPPKPLDLSSAPSLHLLTQKEAALCSAVRILPGPYLIMKKEILTEYMRRGKTFSRRDSRCLFKMDVNKVGKVYDLLAEEGYLEQHEATLASMAGLDIPSEAASQIKLVSTHRQSSQPNGMASSS</sequence>
<dbReference type="OrthoDB" id="270417at2759"/>
<dbReference type="PROSITE" id="PS50934">
    <property type="entry name" value="SWIRM"/>
    <property type="match status" value="1"/>
</dbReference>
<dbReference type="InParanoid" id="A0A316W7X7"/>
<dbReference type="Gene3D" id="3.30.60.90">
    <property type="match status" value="1"/>
</dbReference>
<keyword evidence="6" id="KW-0804">Transcription</keyword>
<dbReference type="Pfam" id="PF00249">
    <property type="entry name" value="Myb_DNA-binding"/>
    <property type="match status" value="1"/>
</dbReference>
<evidence type="ECO:0000259" key="10">
    <source>
        <dbReference type="PROSITE" id="PS50090"/>
    </source>
</evidence>
<dbReference type="InterPro" id="IPR000433">
    <property type="entry name" value="Znf_ZZ"/>
</dbReference>
<dbReference type="GO" id="GO:0005634">
    <property type="term" value="C:nucleus"/>
    <property type="evidence" value="ECO:0007669"/>
    <property type="project" value="UniProtKB-SubCell"/>
</dbReference>
<feature type="compositionally biased region" description="Acidic residues" evidence="9">
    <location>
        <begin position="324"/>
        <end position="342"/>
    </location>
</feature>
<name>A0A316W7X7_9BASI</name>
<evidence type="ECO:0000313" key="15">
    <source>
        <dbReference type="Proteomes" id="UP000245783"/>
    </source>
</evidence>
<dbReference type="EMBL" id="KZ819352">
    <property type="protein sequence ID" value="PWN46020.1"/>
    <property type="molecule type" value="Genomic_DNA"/>
</dbReference>
<dbReference type="AlphaFoldDB" id="A0A316W7X7"/>
<dbReference type="InterPro" id="IPR001005">
    <property type="entry name" value="SANT/Myb"/>
</dbReference>
<feature type="compositionally biased region" description="Basic and acidic residues" evidence="9">
    <location>
        <begin position="201"/>
        <end position="218"/>
    </location>
</feature>
<dbReference type="CDD" id="cd00167">
    <property type="entry name" value="SANT"/>
    <property type="match status" value="1"/>
</dbReference>
<dbReference type="Gene3D" id="1.10.10.60">
    <property type="entry name" value="Homeodomain-like"/>
    <property type="match status" value="1"/>
</dbReference>
<keyword evidence="7" id="KW-0539">Nucleus</keyword>
<accession>A0A316W7X7</accession>
<dbReference type="PROSITE" id="PS51293">
    <property type="entry name" value="SANT"/>
    <property type="match status" value="1"/>
</dbReference>
<proteinExistence type="predicted"/>
<dbReference type="GO" id="GO:0006338">
    <property type="term" value="P:chromatin remodeling"/>
    <property type="evidence" value="ECO:0007669"/>
    <property type="project" value="TreeGrafter"/>
</dbReference>
<dbReference type="SMART" id="SM00291">
    <property type="entry name" value="ZnF_ZZ"/>
    <property type="match status" value="1"/>
</dbReference>
<dbReference type="GO" id="GO:0006357">
    <property type="term" value="P:regulation of transcription by RNA polymerase II"/>
    <property type="evidence" value="ECO:0007669"/>
    <property type="project" value="TreeGrafter"/>
</dbReference>
<dbReference type="InterPro" id="IPR017884">
    <property type="entry name" value="SANT_dom"/>
</dbReference>
<dbReference type="CDD" id="cd02335">
    <property type="entry name" value="ZZ_ADA2"/>
    <property type="match status" value="1"/>
</dbReference>
<dbReference type="GO" id="GO:0003682">
    <property type="term" value="F:chromatin binding"/>
    <property type="evidence" value="ECO:0007669"/>
    <property type="project" value="TreeGrafter"/>
</dbReference>
<evidence type="ECO:0000259" key="13">
    <source>
        <dbReference type="PROSITE" id="PS51293"/>
    </source>
</evidence>
<organism evidence="14 15">
    <name type="scientific">Ceraceosorus guamensis</name>
    <dbReference type="NCBI Taxonomy" id="1522189"/>
    <lineage>
        <taxon>Eukaryota</taxon>
        <taxon>Fungi</taxon>
        <taxon>Dikarya</taxon>
        <taxon>Basidiomycota</taxon>
        <taxon>Ustilaginomycotina</taxon>
        <taxon>Exobasidiomycetes</taxon>
        <taxon>Ceraceosorales</taxon>
        <taxon>Ceraceosoraceae</taxon>
        <taxon>Ceraceosorus</taxon>
    </lineage>
</organism>
<feature type="region of interest" description="Disordered" evidence="9">
    <location>
        <begin position="1"/>
        <end position="21"/>
    </location>
</feature>
<evidence type="ECO:0000256" key="9">
    <source>
        <dbReference type="SAM" id="MobiDB-lite"/>
    </source>
</evidence>
<dbReference type="Gene3D" id="1.10.10.10">
    <property type="entry name" value="Winged helix-like DNA-binding domain superfamily/Winged helix DNA-binding domain"/>
    <property type="match status" value="1"/>
</dbReference>
<dbReference type="PROSITE" id="PS01357">
    <property type="entry name" value="ZF_ZZ_1"/>
    <property type="match status" value="1"/>
</dbReference>
<evidence type="ECO:0000259" key="12">
    <source>
        <dbReference type="PROSITE" id="PS50934"/>
    </source>
</evidence>
<dbReference type="GO" id="GO:0070461">
    <property type="term" value="C:SAGA-type complex"/>
    <property type="evidence" value="ECO:0007669"/>
    <property type="project" value="TreeGrafter"/>
</dbReference>
<evidence type="ECO:0000256" key="5">
    <source>
        <dbReference type="ARBA" id="ARBA00023015"/>
    </source>
</evidence>
<dbReference type="SMART" id="SM00717">
    <property type="entry name" value="SANT"/>
    <property type="match status" value="1"/>
</dbReference>
<dbReference type="PROSITE" id="PS50135">
    <property type="entry name" value="ZF_ZZ_2"/>
    <property type="match status" value="1"/>
</dbReference>
<reference evidence="14 15" key="1">
    <citation type="journal article" date="2018" name="Mol. Biol. Evol.">
        <title>Broad Genomic Sampling Reveals a Smut Pathogenic Ancestry of the Fungal Clade Ustilaginomycotina.</title>
        <authorList>
            <person name="Kijpornyongpan T."/>
            <person name="Mondo S.J."/>
            <person name="Barry K."/>
            <person name="Sandor L."/>
            <person name="Lee J."/>
            <person name="Lipzen A."/>
            <person name="Pangilinan J."/>
            <person name="LaButti K."/>
            <person name="Hainaut M."/>
            <person name="Henrissat B."/>
            <person name="Grigoriev I.V."/>
            <person name="Spatafora J.W."/>
            <person name="Aime M.C."/>
        </authorList>
    </citation>
    <scope>NUCLEOTIDE SEQUENCE [LARGE SCALE GENOMIC DNA]</scope>
    <source>
        <strain evidence="14 15">MCA 4658</strain>
    </source>
</reference>
<dbReference type="InterPro" id="IPR055141">
    <property type="entry name" value="TADA2A_B-like_dom"/>
</dbReference>
<evidence type="ECO:0000256" key="7">
    <source>
        <dbReference type="ARBA" id="ARBA00023242"/>
    </source>
</evidence>
<evidence type="ECO:0000256" key="2">
    <source>
        <dbReference type="ARBA" id="ARBA00022723"/>
    </source>
</evidence>
<evidence type="ECO:0000313" key="14">
    <source>
        <dbReference type="EMBL" id="PWN46020.1"/>
    </source>
</evidence>
<evidence type="ECO:0000256" key="6">
    <source>
        <dbReference type="ARBA" id="ARBA00023163"/>
    </source>
</evidence>
<evidence type="ECO:0000256" key="4">
    <source>
        <dbReference type="ARBA" id="ARBA00022833"/>
    </source>
</evidence>
<feature type="region of interest" description="Disordered" evidence="9">
    <location>
        <begin position="283"/>
        <end position="419"/>
    </location>
</feature>
<protein>
    <recommendedName>
        <fullName evidence="16">Transcriptional adapter 2</fullName>
    </recommendedName>
</protein>
<dbReference type="Proteomes" id="UP000245783">
    <property type="component" value="Unassembled WGS sequence"/>
</dbReference>
<dbReference type="GO" id="GO:0008270">
    <property type="term" value="F:zinc ion binding"/>
    <property type="evidence" value="ECO:0007669"/>
    <property type="project" value="UniProtKB-KW"/>
</dbReference>
<feature type="region of interest" description="Disordered" evidence="9">
    <location>
        <begin position="587"/>
        <end position="649"/>
    </location>
</feature>
<feature type="compositionally biased region" description="Low complexity" evidence="9">
    <location>
        <begin position="600"/>
        <end position="614"/>
    </location>
</feature>
<comment type="subcellular location">
    <subcellularLocation>
        <location evidence="1">Nucleus</location>
    </subcellularLocation>
</comment>
<feature type="region of interest" description="Disordered" evidence="9">
    <location>
        <begin position="198"/>
        <end position="232"/>
    </location>
</feature>
<dbReference type="FunFam" id="1.10.10.10:FF:000087">
    <property type="entry name" value="Transcriptional adapter 2"/>
    <property type="match status" value="1"/>
</dbReference>
<feature type="domain" description="SWIRM" evidence="12">
    <location>
        <begin position="637"/>
        <end position="733"/>
    </location>
</feature>
<evidence type="ECO:0000256" key="3">
    <source>
        <dbReference type="ARBA" id="ARBA00022771"/>
    </source>
</evidence>
<dbReference type="PANTHER" id="PTHR12374:SF20">
    <property type="entry name" value="TRANSCRIPTIONAL ADAPTER 2-ALPHA"/>
    <property type="match status" value="1"/>
</dbReference>
<dbReference type="PROSITE" id="PS50090">
    <property type="entry name" value="MYB_LIKE"/>
    <property type="match status" value="1"/>
</dbReference>
<keyword evidence="2" id="KW-0479">Metal-binding</keyword>
<dbReference type="InterPro" id="IPR041983">
    <property type="entry name" value="ADA2-like_ZZ"/>
</dbReference>
<feature type="compositionally biased region" description="Acidic residues" evidence="9">
    <location>
        <begin position="357"/>
        <end position="377"/>
    </location>
</feature>
<evidence type="ECO:0000256" key="8">
    <source>
        <dbReference type="PROSITE-ProRule" id="PRU00228"/>
    </source>
</evidence>
<evidence type="ECO:0000259" key="11">
    <source>
        <dbReference type="PROSITE" id="PS50135"/>
    </source>
</evidence>
<dbReference type="STRING" id="1522189.A0A316W7X7"/>
<dbReference type="InterPro" id="IPR043145">
    <property type="entry name" value="Znf_ZZ_sf"/>
</dbReference>
<gene>
    <name evidence="14" type="ORF">IE81DRAFT_319386</name>
</gene>
<dbReference type="Pfam" id="PF00569">
    <property type="entry name" value="ZZ"/>
    <property type="match status" value="1"/>
</dbReference>